<keyword evidence="1" id="KW-1133">Transmembrane helix</keyword>
<evidence type="ECO:0000313" key="2">
    <source>
        <dbReference type="EMBL" id="ANJ76438.1"/>
    </source>
</evidence>
<dbReference type="EMBL" id="CP016024">
    <property type="protein sequence ID" value="ANJ76438.1"/>
    <property type="molecule type" value="Genomic_DNA"/>
</dbReference>
<gene>
    <name evidence="2" type="ORF">A9Y76_27990</name>
</gene>
<feature type="transmembrane region" description="Helical" evidence="1">
    <location>
        <begin position="86"/>
        <end position="105"/>
    </location>
</feature>
<keyword evidence="1" id="KW-0472">Membrane</keyword>
<evidence type="ECO:0008006" key="4">
    <source>
        <dbReference type="Google" id="ProtNLM"/>
    </source>
</evidence>
<keyword evidence="3" id="KW-1185">Reference proteome</keyword>
<name>A0A192A7X4_9RALS</name>
<feature type="transmembrane region" description="Helical" evidence="1">
    <location>
        <begin position="16"/>
        <end position="39"/>
    </location>
</feature>
<feature type="transmembrane region" description="Helical" evidence="1">
    <location>
        <begin position="59"/>
        <end position="80"/>
    </location>
</feature>
<keyword evidence="2" id="KW-0614">Plasmid</keyword>
<dbReference type="AlphaFoldDB" id="A0A192A7X4"/>
<dbReference type="Proteomes" id="UP000078572">
    <property type="component" value="Plasmid pRI-1"/>
</dbReference>
<keyword evidence="1" id="KW-0812">Transmembrane</keyword>
<geneLocation type="plasmid" evidence="3">
    <name>pri-1</name>
</geneLocation>
<evidence type="ECO:0000313" key="3">
    <source>
        <dbReference type="Proteomes" id="UP000078572"/>
    </source>
</evidence>
<organism evidence="2 3">
    <name type="scientific">Ralstonia insidiosa</name>
    <dbReference type="NCBI Taxonomy" id="190721"/>
    <lineage>
        <taxon>Bacteria</taxon>
        <taxon>Pseudomonadati</taxon>
        <taxon>Pseudomonadota</taxon>
        <taxon>Betaproteobacteria</taxon>
        <taxon>Burkholderiales</taxon>
        <taxon>Burkholderiaceae</taxon>
        <taxon>Ralstonia</taxon>
    </lineage>
</organism>
<sequence>MPINPLNNLSQNAGDIWFVGAALGCIALMSYIVWSLFFVPLTRGQEHSDVPKGQEKVHLPGWTMVVNVVAMVAALTVLGSCKYVGLSWWIGVPVAAAIIVVELLWERAIERKYCLQQLQTGR</sequence>
<reference evidence="3" key="1">
    <citation type="submission" date="2016-06" db="EMBL/GenBank/DDBJ databases">
        <authorList>
            <person name="Xu Y."/>
            <person name="Nagy A."/>
            <person name="Yan X."/>
            <person name="Kim S.W."/>
            <person name="Haley B."/>
            <person name="Liu N.T."/>
            <person name="Nou X."/>
        </authorList>
    </citation>
    <scope>NUCLEOTIDE SEQUENCE [LARGE SCALE GENOMIC DNA]</scope>
    <source>
        <strain evidence="3">ATCC 49129</strain>
        <plasmid evidence="3">pri-1</plasmid>
    </source>
</reference>
<evidence type="ECO:0000256" key="1">
    <source>
        <dbReference type="SAM" id="Phobius"/>
    </source>
</evidence>
<proteinExistence type="predicted"/>
<protein>
    <recommendedName>
        <fullName evidence="4">Transmembrane protein</fullName>
    </recommendedName>
</protein>
<accession>A0A192A7X4</accession>